<sequence length="530" mass="55780">MTKPIVLIAEELSPATVDALGPDFDVRSVDGTDRPALLAALADASAVLVRSATQMDAEAIAASKQLQVIARAGVGLDNVDIPAATTAGVMVVNAPTSNVTSAAELAIGHLLALARHIPDANASTKRGEWKRSRFSGVELFEKTIGIVGLGRIGTLVAQRLAGFGANLVGYDPYVTPSRAQQLGITLLSLEELVKTSDFITIHIPKTPETTGLIDADMFAMAKPELRIVNASRGGIIDEDALYAALKSKRIAGAGIDVFVSEPPTGSPLLELDNIVLTPHLGASTEEAQEKAGVSVAKSVRLALSGELVPDAVNVAGGIIDPYVRPGIPLVEKLGQVFSALADGAIISVDIEVKGELSEYDVKVLKLAALKGIFTNVVSESVSYVNAPVLAEQRGILVRLLTDSVSEEYRNVLTLRGALADGSQISVSGTLTGTKQIEKIVEINGYDVEVPIAKHLVVFSYDDRPGIVAVYGQKFGEAGINIAGMQIARRARGGKALSVLTIDSPAPDHLLEDIRTAIRADLLREIDVDFD</sequence>
<name>A0A4S4FPS6_9MICO</name>
<dbReference type="SUPFAM" id="SSF52283">
    <property type="entry name" value="Formate/glycerate dehydrogenase catalytic domain-like"/>
    <property type="match status" value="1"/>
</dbReference>
<keyword evidence="12" id="KW-1185">Reference proteome</keyword>
<dbReference type="InterPro" id="IPR029753">
    <property type="entry name" value="D-isomer_DH_CS"/>
</dbReference>
<dbReference type="SUPFAM" id="SSF143548">
    <property type="entry name" value="Serine metabolism enzymes domain"/>
    <property type="match status" value="1"/>
</dbReference>
<dbReference type="PROSITE" id="PS00065">
    <property type="entry name" value="D_2_HYDROXYACID_DH_1"/>
    <property type="match status" value="1"/>
</dbReference>
<comment type="catalytic activity">
    <reaction evidence="7">
        <text>(R)-2-hydroxyglutarate + NAD(+) = 2-oxoglutarate + NADH + H(+)</text>
        <dbReference type="Rhea" id="RHEA:49612"/>
        <dbReference type="ChEBI" id="CHEBI:15378"/>
        <dbReference type="ChEBI" id="CHEBI:15801"/>
        <dbReference type="ChEBI" id="CHEBI:16810"/>
        <dbReference type="ChEBI" id="CHEBI:57540"/>
        <dbReference type="ChEBI" id="CHEBI:57945"/>
        <dbReference type="EC" id="1.1.1.399"/>
    </reaction>
</comment>
<organism evidence="11 12">
    <name type="scientific">Naasia lichenicola</name>
    <dbReference type="NCBI Taxonomy" id="2565933"/>
    <lineage>
        <taxon>Bacteria</taxon>
        <taxon>Bacillati</taxon>
        <taxon>Actinomycetota</taxon>
        <taxon>Actinomycetes</taxon>
        <taxon>Micrococcales</taxon>
        <taxon>Microbacteriaceae</taxon>
        <taxon>Naasia</taxon>
    </lineage>
</organism>
<comment type="caution">
    <text evidence="11">The sequence shown here is derived from an EMBL/GenBank/DDBJ whole genome shotgun (WGS) entry which is preliminary data.</text>
</comment>
<dbReference type="SUPFAM" id="SSF51735">
    <property type="entry name" value="NAD(P)-binding Rossmann-fold domains"/>
    <property type="match status" value="1"/>
</dbReference>
<evidence type="ECO:0000313" key="12">
    <source>
        <dbReference type="Proteomes" id="UP000309133"/>
    </source>
</evidence>
<evidence type="ECO:0000256" key="6">
    <source>
        <dbReference type="ARBA" id="ARBA00023027"/>
    </source>
</evidence>
<dbReference type="RefSeq" id="WP_136426932.1">
    <property type="nucleotide sequence ID" value="NZ_SSSM01000003.1"/>
</dbReference>
<dbReference type="Gene3D" id="3.30.70.260">
    <property type="match status" value="1"/>
</dbReference>
<proteinExistence type="inferred from homology"/>
<evidence type="ECO:0000256" key="9">
    <source>
        <dbReference type="RuleBase" id="RU363003"/>
    </source>
</evidence>
<evidence type="ECO:0000256" key="4">
    <source>
        <dbReference type="ARBA" id="ARBA00021582"/>
    </source>
</evidence>
<comment type="catalytic activity">
    <reaction evidence="8 9">
        <text>(2R)-3-phosphoglycerate + NAD(+) = 3-phosphooxypyruvate + NADH + H(+)</text>
        <dbReference type="Rhea" id="RHEA:12641"/>
        <dbReference type="ChEBI" id="CHEBI:15378"/>
        <dbReference type="ChEBI" id="CHEBI:18110"/>
        <dbReference type="ChEBI" id="CHEBI:57540"/>
        <dbReference type="ChEBI" id="CHEBI:57945"/>
        <dbReference type="ChEBI" id="CHEBI:58272"/>
        <dbReference type="EC" id="1.1.1.95"/>
    </reaction>
</comment>
<dbReference type="Pfam" id="PF00389">
    <property type="entry name" value="2-Hacid_dh"/>
    <property type="match status" value="1"/>
</dbReference>
<evidence type="ECO:0000256" key="3">
    <source>
        <dbReference type="ARBA" id="ARBA00005854"/>
    </source>
</evidence>
<dbReference type="InterPro" id="IPR045865">
    <property type="entry name" value="ACT-like_dom_sf"/>
</dbReference>
<dbReference type="EMBL" id="SSSM01000003">
    <property type="protein sequence ID" value="THG31812.1"/>
    <property type="molecule type" value="Genomic_DNA"/>
</dbReference>
<dbReference type="SUPFAM" id="SSF55021">
    <property type="entry name" value="ACT-like"/>
    <property type="match status" value="1"/>
</dbReference>
<dbReference type="OrthoDB" id="9793626at2"/>
<dbReference type="Pfam" id="PF19304">
    <property type="entry name" value="PGDH_inter"/>
    <property type="match status" value="1"/>
</dbReference>
<comment type="function">
    <text evidence="1">Catalyzes the reversible oxidation of 3-phospho-D-glycerate to 3-phosphonooxypyruvate, the first step of the phosphorylated L-serine biosynthesis pathway. Also catalyzes the reversible oxidation of 2-hydroxyglutarate to 2-oxoglutarate.</text>
</comment>
<dbReference type="GO" id="GO:0006564">
    <property type="term" value="P:L-serine biosynthetic process"/>
    <property type="evidence" value="ECO:0007669"/>
    <property type="project" value="UniProtKB-UniRule"/>
</dbReference>
<dbReference type="InterPro" id="IPR006236">
    <property type="entry name" value="PGDH"/>
</dbReference>
<dbReference type="Gene3D" id="3.30.1330.90">
    <property type="entry name" value="D-3-phosphoglycerate dehydrogenase, domain 3"/>
    <property type="match status" value="1"/>
</dbReference>
<dbReference type="InterPro" id="IPR002912">
    <property type="entry name" value="ACT_dom"/>
</dbReference>
<evidence type="ECO:0000256" key="7">
    <source>
        <dbReference type="ARBA" id="ARBA00048126"/>
    </source>
</evidence>
<dbReference type="UniPathway" id="UPA00135">
    <property type="reaction ID" value="UER00196"/>
</dbReference>
<feature type="domain" description="ACT" evidence="10">
    <location>
        <begin position="455"/>
        <end position="530"/>
    </location>
</feature>
<evidence type="ECO:0000256" key="8">
    <source>
        <dbReference type="ARBA" id="ARBA00048731"/>
    </source>
</evidence>
<dbReference type="CDD" id="cd04902">
    <property type="entry name" value="ACT_3PGDH-xct"/>
    <property type="match status" value="1"/>
</dbReference>
<keyword evidence="9" id="KW-0718">Serine biosynthesis</keyword>
<dbReference type="GO" id="GO:0051287">
    <property type="term" value="F:NAD binding"/>
    <property type="evidence" value="ECO:0007669"/>
    <property type="project" value="UniProtKB-UniRule"/>
</dbReference>
<accession>A0A4S4FPS6</accession>
<gene>
    <name evidence="11" type="ORF">E6C64_07110</name>
</gene>
<dbReference type="InterPro" id="IPR029009">
    <property type="entry name" value="ASB_dom_sf"/>
</dbReference>
<dbReference type="Gene3D" id="3.40.50.720">
    <property type="entry name" value="NAD(P)-binding Rossmann-like Domain"/>
    <property type="match status" value="2"/>
</dbReference>
<keyword evidence="9" id="KW-0028">Amino-acid biosynthesis</keyword>
<dbReference type="InterPro" id="IPR029752">
    <property type="entry name" value="D-isomer_DH_CS1"/>
</dbReference>
<dbReference type="FunFam" id="3.40.50.720:FF:000021">
    <property type="entry name" value="D-3-phosphoglycerate dehydrogenase"/>
    <property type="match status" value="1"/>
</dbReference>
<keyword evidence="5 9" id="KW-0560">Oxidoreductase</keyword>
<dbReference type="InterPro" id="IPR036291">
    <property type="entry name" value="NAD(P)-bd_dom_sf"/>
</dbReference>
<reference evidence="11 12" key="1">
    <citation type="submission" date="2019-04" db="EMBL/GenBank/DDBJ databases">
        <authorList>
            <person name="Jiang L."/>
        </authorList>
    </citation>
    <scope>NUCLEOTIDE SEQUENCE [LARGE SCALE GENOMIC DNA]</scope>
    <source>
        <strain evidence="11 12">YIM 131853</strain>
    </source>
</reference>
<dbReference type="InterPro" id="IPR006140">
    <property type="entry name" value="D-isomer_DH_NAD-bd"/>
</dbReference>
<dbReference type="Proteomes" id="UP000309133">
    <property type="component" value="Unassembled WGS sequence"/>
</dbReference>
<dbReference type="InterPro" id="IPR006139">
    <property type="entry name" value="D-isomer_2_OHA_DH_cat_dom"/>
</dbReference>
<dbReference type="NCBIfam" id="TIGR01327">
    <property type="entry name" value="PGDH"/>
    <property type="match status" value="1"/>
</dbReference>
<dbReference type="PROSITE" id="PS51671">
    <property type="entry name" value="ACT"/>
    <property type="match status" value="1"/>
</dbReference>
<dbReference type="InterPro" id="IPR045626">
    <property type="entry name" value="PGDH_ASB_dom"/>
</dbReference>
<dbReference type="PANTHER" id="PTHR42938:SF47">
    <property type="entry name" value="HYDROXYPYRUVATE REDUCTASE"/>
    <property type="match status" value="1"/>
</dbReference>
<comment type="pathway">
    <text evidence="2 9">Amino-acid biosynthesis; L-serine biosynthesis; L-serine from 3-phospho-D-glycerate: step 1/3.</text>
</comment>
<dbReference type="PANTHER" id="PTHR42938">
    <property type="entry name" value="FORMATE DEHYDROGENASE 1"/>
    <property type="match status" value="1"/>
</dbReference>
<keyword evidence="6 9" id="KW-0520">NAD</keyword>
<dbReference type="AlphaFoldDB" id="A0A4S4FPS6"/>
<evidence type="ECO:0000259" key="10">
    <source>
        <dbReference type="PROSITE" id="PS51671"/>
    </source>
</evidence>
<evidence type="ECO:0000313" key="11">
    <source>
        <dbReference type="EMBL" id="THG31812.1"/>
    </source>
</evidence>
<dbReference type="EC" id="1.1.1.95" evidence="9"/>
<evidence type="ECO:0000256" key="2">
    <source>
        <dbReference type="ARBA" id="ARBA00005216"/>
    </source>
</evidence>
<dbReference type="Pfam" id="PF02826">
    <property type="entry name" value="2-Hacid_dh_C"/>
    <property type="match status" value="1"/>
</dbReference>
<evidence type="ECO:0000256" key="1">
    <source>
        <dbReference type="ARBA" id="ARBA00003800"/>
    </source>
</evidence>
<evidence type="ECO:0000256" key="5">
    <source>
        <dbReference type="ARBA" id="ARBA00023002"/>
    </source>
</evidence>
<protein>
    <recommendedName>
        <fullName evidence="4 9">D-3-phosphoglycerate dehydrogenase</fullName>
        <ecNumber evidence="9">1.1.1.95</ecNumber>
    </recommendedName>
</protein>
<comment type="similarity">
    <text evidence="3 9">Belongs to the D-isomer specific 2-hydroxyacid dehydrogenase family.</text>
</comment>
<dbReference type="PROSITE" id="PS00670">
    <property type="entry name" value="D_2_HYDROXYACID_DH_2"/>
    <property type="match status" value="1"/>
</dbReference>
<dbReference type="CDD" id="cd12173">
    <property type="entry name" value="PGDH_4"/>
    <property type="match status" value="1"/>
</dbReference>
<dbReference type="GO" id="GO:0004617">
    <property type="term" value="F:phosphoglycerate dehydrogenase activity"/>
    <property type="evidence" value="ECO:0007669"/>
    <property type="project" value="UniProtKB-UniRule"/>
</dbReference>